<evidence type="ECO:0000256" key="5">
    <source>
        <dbReference type="ARBA" id="ARBA00022968"/>
    </source>
</evidence>
<keyword evidence="2 9" id="KW-1003">Cell membrane</keyword>
<dbReference type="Proteomes" id="UP000602050">
    <property type="component" value="Unassembled WGS sequence"/>
</dbReference>
<gene>
    <name evidence="11" type="primary">lytR</name>
    <name evidence="9" type="synonym">tagU</name>
    <name evidence="11" type="ORF">GCM10010978_12740</name>
</gene>
<evidence type="ECO:0000313" key="11">
    <source>
        <dbReference type="EMBL" id="GGH74158.1"/>
    </source>
</evidence>
<dbReference type="NCBIfam" id="TIGR00350">
    <property type="entry name" value="lytR_cpsA_psr"/>
    <property type="match status" value="1"/>
</dbReference>
<evidence type="ECO:0000259" key="10">
    <source>
        <dbReference type="Pfam" id="PF03816"/>
    </source>
</evidence>
<accession>A0A8J2ZS35</accession>
<protein>
    <recommendedName>
        <fullName evidence="9">Polyisoprenyl-teichoic acid--peptidoglycan teichoic acid transferase TagU</fullName>
        <ecNumber evidence="9">2.7.8.-</ecNumber>
    </recommendedName>
</protein>
<feature type="topological domain" description="Cytoplasmic" evidence="9">
    <location>
        <begin position="1"/>
        <end position="14"/>
    </location>
</feature>
<dbReference type="PANTHER" id="PTHR33392:SF6">
    <property type="entry name" value="POLYISOPRENYL-TEICHOIC ACID--PEPTIDOGLYCAN TEICHOIC ACID TRANSFERASE TAGU"/>
    <property type="match status" value="1"/>
</dbReference>
<keyword evidence="8 9" id="KW-0961">Cell wall biogenesis/degradation</keyword>
<dbReference type="GO" id="GO:0005886">
    <property type="term" value="C:plasma membrane"/>
    <property type="evidence" value="ECO:0007669"/>
    <property type="project" value="UniProtKB-SubCell"/>
</dbReference>
<dbReference type="Gene3D" id="3.40.630.190">
    <property type="entry name" value="LCP protein"/>
    <property type="match status" value="1"/>
</dbReference>
<keyword evidence="5 9" id="KW-0735">Signal-anchor</keyword>
<dbReference type="AlphaFoldDB" id="A0A8J2ZS35"/>
<evidence type="ECO:0000256" key="3">
    <source>
        <dbReference type="ARBA" id="ARBA00022679"/>
    </source>
</evidence>
<dbReference type="EC" id="2.7.8.-" evidence="9"/>
<dbReference type="InterPro" id="IPR023734">
    <property type="entry name" value="TagU"/>
</dbReference>
<keyword evidence="12" id="KW-1185">Reference proteome</keyword>
<feature type="domain" description="Cell envelope-related transcriptional attenuator" evidence="10">
    <location>
        <begin position="86"/>
        <end position="228"/>
    </location>
</feature>
<evidence type="ECO:0000256" key="2">
    <source>
        <dbReference type="ARBA" id="ARBA00022475"/>
    </source>
</evidence>
<keyword evidence="6 9" id="KW-1133">Transmembrane helix</keyword>
<name>A0A8J2ZS35_9BACI</name>
<dbReference type="HAMAP" id="MF_01140">
    <property type="entry name" value="TagU_transferase"/>
    <property type="match status" value="1"/>
</dbReference>
<keyword evidence="4 9" id="KW-0812">Transmembrane</keyword>
<evidence type="ECO:0000256" key="8">
    <source>
        <dbReference type="ARBA" id="ARBA00023316"/>
    </source>
</evidence>
<comment type="caution">
    <text evidence="11">The sequence shown here is derived from an EMBL/GenBank/DDBJ whole genome shotgun (WGS) entry which is preliminary data.</text>
</comment>
<dbReference type="GO" id="GO:0016780">
    <property type="term" value="F:phosphotransferase activity, for other substituted phosphate groups"/>
    <property type="evidence" value="ECO:0007669"/>
    <property type="project" value="UniProtKB-UniRule"/>
</dbReference>
<dbReference type="InterPro" id="IPR004474">
    <property type="entry name" value="LytR_CpsA_psr"/>
</dbReference>
<evidence type="ECO:0000256" key="4">
    <source>
        <dbReference type="ARBA" id="ARBA00022692"/>
    </source>
</evidence>
<dbReference type="PANTHER" id="PTHR33392">
    <property type="entry name" value="POLYISOPRENYL-TEICHOIC ACID--PEPTIDOGLYCAN TEICHOIC ACID TRANSFERASE TAGU"/>
    <property type="match status" value="1"/>
</dbReference>
<evidence type="ECO:0000256" key="6">
    <source>
        <dbReference type="ARBA" id="ARBA00022989"/>
    </source>
</evidence>
<proteinExistence type="inferred from homology"/>
<evidence type="ECO:0000313" key="12">
    <source>
        <dbReference type="Proteomes" id="UP000602050"/>
    </source>
</evidence>
<dbReference type="EMBL" id="BMEV01000018">
    <property type="protein sequence ID" value="GGH74158.1"/>
    <property type="molecule type" value="Genomic_DNA"/>
</dbReference>
<dbReference type="RefSeq" id="WP_188391553.1">
    <property type="nucleotide sequence ID" value="NZ_BMEV01000018.1"/>
</dbReference>
<reference evidence="11" key="2">
    <citation type="submission" date="2020-09" db="EMBL/GenBank/DDBJ databases">
        <authorList>
            <person name="Sun Q."/>
            <person name="Zhou Y."/>
        </authorList>
    </citation>
    <scope>NUCLEOTIDE SEQUENCE</scope>
    <source>
        <strain evidence="11">CGMCC 1.12360</strain>
    </source>
</reference>
<comment type="function">
    <text evidence="9">May catalyze the final step in cell wall teichoic acid biosynthesis, the transfer of the anionic cell wall polymers (APs) from their lipid-linked precursor to the cell wall peptidoglycan (PG).</text>
</comment>
<comment type="pathway">
    <text evidence="9">Cell wall biogenesis.</text>
</comment>
<keyword evidence="3 9" id="KW-0808">Transferase</keyword>
<organism evidence="11 12">
    <name type="scientific">Compostibacillus humi</name>
    <dbReference type="NCBI Taxonomy" id="1245525"/>
    <lineage>
        <taxon>Bacteria</taxon>
        <taxon>Bacillati</taxon>
        <taxon>Bacillota</taxon>
        <taxon>Bacilli</taxon>
        <taxon>Bacillales</taxon>
        <taxon>Bacillaceae</taxon>
        <taxon>Compostibacillus</taxon>
    </lineage>
</organism>
<reference evidence="11" key="1">
    <citation type="journal article" date="2014" name="Int. J. Syst. Evol. Microbiol.">
        <title>Complete genome sequence of Corynebacterium casei LMG S-19264T (=DSM 44701T), isolated from a smear-ripened cheese.</title>
        <authorList>
            <consortium name="US DOE Joint Genome Institute (JGI-PGF)"/>
            <person name="Walter F."/>
            <person name="Albersmeier A."/>
            <person name="Kalinowski J."/>
            <person name="Ruckert C."/>
        </authorList>
    </citation>
    <scope>NUCLEOTIDE SEQUENCE</scope>
    <source>
        <strain evidence="11">CGMCC 1.12360</strain>
    </source>
</reference>
<comment type="subcellular location">
    <subcellularLocation>
        <location evidence="9">Cell membrane</location>
        <topology evidence="9">Single-pass type II membrane protein</topology>
    </subcellularLocation>
</comment>
<feature type="topological domain" description="Extracellular" evidence="9">
    <location>
        <begin position="36"/>
        <end position="308"/>
    </location>
</feature>
<evidence type="ECO:0000256" key="9">
    <source>
        <dbReference type="HAMAP-Rule" id="MF_01140"/>
    </source>
</evidence>
<dbReference type="InterPro" id="IPR050922">
    <property type="entry name" value="LytR/CpsA/Psr_CW_biosynth"/>
</dbReference>
<evidence type="ECO:0000256" key="7">
    <source>
        <dbReference type="ARBA" id="ARBA00023136"/>
    </source>
</evidence>
<keyword evidence="7 9" id="KW-0472">Membrane</keyword>
<comment type="similarity">
    <text evidence="1 9">Belongs to the LytR/CpsA/Psr (LCP) family.</text>
</comment>
<evidence type="ECO:0000256" key="1">
    <source>
        <dbReference type="ARBA" id="ARBA00006068"/>
    </source>
</evidence>
<sequence>MVSRMEKKRNKKRKWVRWLLGIVFALFLIAGGVAAYVWTQLGSTIETMHNPFEPAKQKEVDERFKKKDSINMLLLGVDEREGDRGRSDTMILLSLNPNTDSMLMMSIPRDTYVNIPGRGMDKINHAYAFGGVDLSVQTVEETFDIPIHVYGRVNMEGFQKGIDAIGGVTVQNEFEFSQGGHNFPVGEIHLDGKEALEYIRMRKNDPQGDFGRNERQRAVIAAAIDEAASFTSITKFADILEILGTTAQTNLDMKKIQTLFTDYLSTRKNIKQIKIEGSGQKINGIYYYVVPDEEFSRVTSEIKAHMDE</sequence>
<dbReference type="GO" id="GO:0070726">
    <property type="term" value="P:cell wall assembly"/>
    <property type="evidence" value="ECO:0007669"/>
    <property type="project" value="UniProtKB-UniRule"/>
</dbReference>
<dbReference type="Pfam" id="PF03816">
    <property type="entry name" value="LytR_cpsA_psr"/>
    <property type="match status" value="1"/>
</dbReference>